<gene>
    <name evidence="2" type="ORF">ABDJ40_15200</name>
</gene>
<protein>
    <submittedName>
        <fullName evidence="2">Uncharacterized protein</fullName>
    </submittedName>
</protein>
<name>A0ABV0GGA1_9BURK</name>
<dbReference type="RefSeq" id="WP_347611147.1">
    <property type="nucleotide sequence ID" value="NZ_JBDPZC010000007.1"/>
</dbReference>
<proteinExistence type="predicted"/>
<evidence type="ECO:0000256" key="1">
    <source>
        <dbReference type="SAM" id="MobiDB-lite"/>
    </source>
</evidence>
<keyword evidence="3" id="KW-1185">Reference proteome</keyword>
<dbReference type="Proteomes" id="UP001462640">
    <property type="component" value="Unassembled WGS sequence"/>
</dbReference>
<organism evidence="2 3">
    <name type="scientific">Roseateles flavus</name>
    <dbReference type="NCBI Taxonomy" id="3149041"/>
    <lineage>
        <taxon>Bacteria</taxon>
        <taxon>Pseudomonadati</taxon>
        <taxon>Pseudomonadota</taxon>
        <taxon>Betaproteobacteria</taxon>
        <taxon>Burkholderiales</taxon>
        <taxon>Sphaerotilaceae</taxon>
        <taxon>Roseateles</taxon>
    </lineage>
</organism>
<evidence type="ECO:0000313" key="2">
    <source>
        <dbReference type="EMBL" id="MEO3714111.1"/>
    </source>
</evidence>
<reference evidence="2 3" key="1">
    <citation type="submission" date="2024-05" db="EMBL/GenBank/DDBJ databases">
        <title>Roseateles sp. 2.12 16S ribosomal RNA gene Genome sequencing and assembly.</title>
        <authorList>
            <person name="Woo H."/>
        </authorList>
    </citation>
    <scope>NUCLEOTIDE SEQUENCE [LARGE SCALE GENOMIC DNA]</scope>
    <source>
        <strain evidence="2 3">2.12</strain>
    </source>
</reference>
<accession>A0ABV0GGA1</accession>
<evidence type="ECO:0000313" key="3">
    <source>
        <dbReference type="Proteomes" id="UP001462640"/>
    </source>
</evidence>
<comment type="caution">
    <text evidence="2">The sequence shown here is derived from an EMBL/GenBank/DDBJ whole genome shotgun (WGS) entry which is preliminary data.</text>
</comment>
<dbReference type="EMBL" id="JBDPZC010000007">
    <property type="protein sequence ID" value="MEO3714111.1"/>
    <property type="molecule type" value="Genomic_DNA"/>
</dbReference>
<sequence length="59" mass="6029">MYASITCRSLSARTCVLLGGSGQPRPSLAQSRPLAALLRPLSPSSGATADAETLRNAEG</sequence>
<feature type="region of interest" description="Disordered" evidence="1">
    <location>
        <begin position="39"/>
        <end position="59"/>
    </location>
</feature>